<accession>Q4SXL6</accession>
<feature type="compositionally biased region" description="Basic and acidic residues" evidence="1">
    <location>
        <begin position="1"/>
        <end position="11"/>
    </location>
</feature>
<gene>
    <name evidence="2" type="ORF">GSTENG00010778001</name>
</gene>
<proteinExistence type="predicted"/>
<feature type="region of interest" description="Disordered" evidence="1">
    <location>
        <begin position="1"/>
        <end position="40"/>
    </location>
</feature>
<sequence length="74" mass="8334">MRSHRWREPPRRASRTLQSGARTSSKPSLFWTGESRLSPGDSQINRLLVIKDQLFSSGLSSEVQPLPSERTGPE</sequence>
<reference evidence="2" key="1">
    <citation type="journal article" date="2004" name="Nature">
        <title>Genome duplication in the teleost fish Tetraodon nigroviridis reveals the early vertebrate proto-karyotype.</title>
        <authorList>
            <person name="Jaillon O."/>
            <person name="Aury J.-M."/>
            <person name="Brunet F."/>
            <person name="Petit J.-L."/>
            <person name="Stange-Thomann N."/>
            <person name="Mauceli E."/>
            <person name="Bouneau L."/>
            <person name="Fischer C."/>
            <person name="Ozouf-Costaz C."/>
            <person name="Bernot A."/>
            <person name="Nicaud S."/>
            <person name="Jaffe D."/>
            <person name="Fisher S."/>
            <person name="Lutfalla G."/>
            <person name="Dossat C."/>
            <person name="Segurens B."/>
            <person name="Dasilva C."/>
            <person name="Salanoubat M."/>
            <person name="Levy M."/>
            <person name="Boudet N."/>
            <person name="Castellano S."/>
            <person name="Anthouard V."/>
            <person name="Jubin C."/>
            <person name="Castelli V."/>
            <person name="Katinka M."/>
            <person name="Vacherie B."/>
            <person name="Biemont C."/>
            <person name="Skalli Z."/>
            <person name="Cattolico L."/>
            <person name="Poulain J."/>
            <person name="De Berardinis V."/>
            <person name="Cruaud C."/>
            <person name="Duprat S."/>
            <person name="Brottier P."/>
            <person name="Coutanceau J.-P."/>
            <person name="Gouzy J."/>
            <person name="Parra G."/>
            <person name="Lardier G."/>
            <person name="Chapple C."/>
            <person name="McKernan K.J."/>
            <person name="McEwan P."/>
            <person name="Bosak S."/>
            <person name="Kellis M."/>
            <person name="Volff J.-N."/>
            <person name="Guigo R."/>
            <person name="Zody M.C."/>
            <person name="Mesirov J."/>
            <person name="Lindblad-Toh K."/>
            <person name="Birren B."/>
            <person name="Nusbaum C."/>
            <person name="Kahn D."/>
            <person name="Robinson-Rechavi M."/>
            <person name="Laudet V."/>
            <person name="Schachter V."/>
            <person name="Quetier F."/>
            <person name="Saurin W."/>
            <person name="Scarpelli C."/>
            <person name="Wincker P."/>
            <person name="Lander E.S."/>
            <person name="Weissenbach J."/>
            <person name="Roest Crollius H."/>
        </authorList>
    </citation>
    <scope>NUCLEOTIDE SEQUENCE [LARGE SCALE GENOMIC DNA]</scope>
</reference>
<reference evidence="2" key="2">
    <citation type="submission" date="2004-02" db="EMBL/GenBank/DDBJ databases">
        <authorList>
            <consortium name="Genoscope"/>
            <consortium name="Whitehead Institute Centre for Genome Research"/>
        </authorList>
    </citation>
    <scope>NUCLEOTIDE SEQUENCE</scope>
</reference>
<dbReference type="KEGG" id="tng:GSTEN00010778G001"/>
<evidence type="ECO:0000313" key="2">
    <source>
        <dbReference type="EMBL" id="CAF94616.1"/>
    </source>
</evidence>
<organism evidence="2">
    <name type="scientific">Tetraodon nigroviridis</name>
    <name type="common">Spotted green pufferfish</name>
    <name type="synonym">Chelonodon nigroviridis</name>
    <dbReference type="NCBI Taxonomy" id="99883"/>
    <lineage>
        <taxon>Eukaryota</taxon>
        <taxon>Metazoa</taxon>
        <taxon>Chordata</taxon>
        <taxon>Craniata</taxon>
        <taxon>Vertebrata</taxon>
        <taxon>Euteleostomi</taxon>
        <taxon>Actinopterygii</taxon>
        <taxon>Neopterygii</taxon>
        <taxon>Teleostei</taxon>
        <taxon>Neoteleostei</taxon>
        <taxon>Acanthomorphata</taxon>
        <taxon>Eupercaria</taxon>
        <taxon>Tetraodontiformes</taxon>
        <taxon>Tetradontoidea</taxon>
        <taxon>Tetraodontidae</taxon>
        <taxon>Tetraodon</taxon>
    </lineage>
</organism>
<feature type="compositionally biased region" description="Polar residues" evidence="1">
    <location>
        <begin position="15"/>
        <end position="27"/>
    </location>
</feature>
<dbReference type="EMBL" id="CAAE01012367">
    <property type="protein sequence ID" value="CAF94616.1"/>
    <property type="molecule type" value="Genomic_DNA"/>
</dbReference>
<evidence type="ECO:0000256" key="1">
    <source>
        <dbReference type="SAM" id="MobiDB-lite"/>
    </source>
</evidence>
<protein>
    <submittedName>
        <fullName evidence="2">(spotted green pufferfish) hypothetical protein</fullName>
    </submittedName>
</protein>
<dbReference type="AlphaFoldDB" id="Q4SXL6"/>
<comment type="caution">
    <text evidence="2">The sequence shown here is derived from an EMBL/GenBank/DDBJ whole genome shotgun (WGS) entry which is preliminary data.</text>
</comment>
<name>Q4SXL6_TETNG</name>